<evidence type="ECO:0000313" key="12">
    <source>
        <dbReference type="Proteomes" id="UP000693970"/>
    </source>
</evidence>
<dbReference type="Pfam" id="PF00162">
    <property type="entry name" value="PGK"/>
    <property type="match status" value="1"/>
</dbReference>
<evidence type="ECO:0000256" key="9">
    <source>
        <dbReference type="ARBA" id="ARBA00022840"/>
    </source>
</evidence>
<dbReference type="HAMAP" id="MF_00145">
    <property type="entry name" value="Phosphoglyc_kinase"/>
    <property type="match status" value="1"/>
</dbReference>
<reference evidence="11" key="2">
    <citation type="submission" date="2021-04" db="EMBL/GenBank/DDBJ databases">
        <authorList>
            <person name="Podell S."/>
        </authorList>
    </citation>
    <scope>NUCLEOTIDE SEQUENCE</scope>
    <source>
        <strain evidence="11">Hildebrandi</strain>
    </source>
</reference>
<organism evidence="11 12">
    <name type="scientific">Nitzschia inconspicua</name>
    <dbReference type="NCBI Taxonomy" id="303405"/>
    <lineage>
        <taxon>Eukaryota</taxon>
        <taxon>Sar</taxon>
        <taxon>Stramenopiles</taxon>
        <taxon>Ochrophyta</taxon>
        <taxon>Bacillariophyta</taxon>
        <taxon>Bacillariophyceae</taxon>
        <taxon>Bacillariophycidae</taxon>
        <taxon>Bacillariales</taxon>
        <taxon>Bacillariaceae</taxon>
        <taxon>Nitzschia</taxon>
    </lineage>
</organism>
<keyword evidence="6" id="KW-0808">Transferase</keyword>
<keyword evidence="8 11" id="KW-0418">Kinase</keyword>
<comment type="similarity">
    <text evidence="2">Belongs to the phosphoglycerate kinase family.</text>
</comment>
<dbReference type="FunFam" id="3.40.50.1260:FF:000006">
    <property type="entry name" value="Phosphoglycerate kinase"/>
    <property type="match status" value="1"/>
</dbReference>
<dbReference type="FunFam" id="3.40.50.1260:FF:000003">
    <property type="entry name" value="Phosphoglycerate kinase"/>
    <property type="match status" value="1"/>
</dbReference>
<accession>A0A9K3LN04</accession>
<dbReference type="GO" id="GO:0005524">
    <property type="term" value="F:ATP binding"/>
    <property type="evidence" value="ECO:0007669"/>
    <property type="project" value="UniProtKB-KW"/>
</dbReference>
<dbReference type="InterPro" id="IPR015911">
    <property type="entry name" value="Phosphoglycerate_kinase_CS"/>
</dbReference>
<gene>
    <name evidence="11" type="ORF">IV203_037900</name>
</gene>
<dbReference type="EMBL" id="JAGRRH010000009">
    <property type="protein sequence ID" value="KAG7364698.1"/>
    <property type="molecule type" value="Genomic_DNA"/>
</dbReference>
<comment type="subunit">
    <text evidence="3">Monomer.</text>
</comment>
<evidence type="ECO:0000313" key="11">
    <source>
        <dbReference type="EMBL" id="KAG7364698.1"/>
    </source>
</evidence>
<dbReference type="EC" id="2.7.2.3" evidence="4"/>
<evidence type="ECO:0000256" key="7">
    <source>
        <dbReference type="ARBA" id="ARBA00022741"/>
    </source>
</evidence>
<sequence length="624" mass="67063">MAKINAISARGKKYLEGISANQWRSTAWVDDPTLPPRFGIVTTNMSESVNSMVGDARDGSWLECTNDIVRKMMNRICSLREENYGREGVVDKVAEILERRWKNCSNFQVREVVKGGSQFDVFRPSRGASQPETNRLLDVREQTCECGKWQEHGVPCIDAVTYYRLFETQTLQYIMDNHCQSPEKTVTMPPSMPEYKEGQTRKRNVYDVLEALKGGEGAKNVMVRVDFNVPINSDGKITDDSRIRGAIPTIEAILKSGNNAILMSHMGRPKKVQTGEDDGTERAALSLNQVVPRLKELTGADVRFVDDCIGEKAKQAVSELPKEGGAILVLENLRFYKDEEKNVAAFAKDLASNADAYINDAFGTAHRAHASVSGVPALLPPELCGIGCLVASEVAYLDFSTLGPNDKVAAIIGGSKVSSKLPVIKGLIDQVQILVLGGGLAYTFAKARGVSIGTSLCEDDMVETAKGFLADAEAKGVKLLLPVDAVAAKSFPSGPMSKDDTKTFDMVPGGGIEDGWMGLDVGPKTSALFKEGLAEATKIIFNGPMGVFEIPPFDEGTKALVDALEEDTKNGTITVVGGGDSVAALEQFGKTDAVSYVSTGGGATLELLSGDILPGVAAIADFKE</sequence>
<evidence type="ECO:0000256" key="1">
    <source>
        <dbReference type="ARBA" id="ARBA00000642"/>
    </source>
</evidence>
<evidence type="ECO:0000256" key="8">
    <source>
        <dbReference type="ARBA" id="ARBA00022777"/>
    </source>
</evidence>
<proteinExistence type="inferred from homology"/>
<comment type="catalytic activity">
    <reaction evidence="1">
        <text>(2R)-3-phosphoglycerate + ATP = (2R)-3-phospho-glyceroyl phosphate + ADP</text>
        <dbReference type="Rhea" id="RHEA:14801"/>
        <dbReference type="ChEBI" id="CHEBI:30616"/>
        <dbReference type="ChEBI" id="CHEBI:57604"/>
        <dbReference type="ChEBI" id="CHEBI:58272"/>
        <dbReference type="ChEBI" id="CHEBI:456216"/>
        <dbReference type="EC" id="2.7.2.3"/>
    </reaction>
</comment>
<name>A0A9K3LN04_9STRA</name>
<keyword evidence="12" id="KW-1185">Reference proteome</keyword>
<dbReference type="GO" id="GO:0004618">
    <property type="term" value="F:phosphoglycerate kinase activity"/>
    <property type="evidence" value="ECO:0007669"/>
    <property type="project" value="UniProtKB-EC"/>
</dbReference>
<dbReference type="GO" id="GO:0006094">
    <property type="term" value="P:gluconeogenesis"/>
    <property type="evidence" value="ECO:0007669"/>
    <property type="project" value="TreeGrafter"/>
</dbReference>
<protein>
    <recommendedName>
        <fullName evidence="5">Phosphoglycerate kinase</fullName>
        <ecNumber evidence="4">2.7.2.3</ecNumber>
    </recommendedName>
</protein>
<evidence type="ECO:0000256" key="6">
    <source>
        <dbReference type="ARBA" id="ARBA00022679"/>
    </source>
</evidence>
<dbReference type="PROSITE" id="PS00111">
    <property type="entry name" value="PGLYCERATE_KINASE"/>
    <property type="match status" value="1"/>
</dbReference>
<dbReference type="OrthoDB" id="275353at2759"/>
<dbReference type="GO" id="GO:0005829">
    <property type="term" value="C:cytosol"/>
    <property type="evidence" value="ECO:0007669"/>
    <property type="project" value="TreeGrafter"/>
</dbReference>
<keyword evidence="7" id="KW-0547">Nucleotide-binding</keyword>
<evidence type="ECO:0000256" key="10">
    <source>
        <dbReference type="ARBA" id="ARBA00060517"/>
    </source>
</evidence>
<dbReference type="GO" id="GO:0006096">
    <property type="term" value="P:glycolytic process"/>
    <property type="evidence" value="ECO:0007669"/>
    <property type="project" value="InterPro"/>
</dbReference>
<dbReference type="GO" id="GO:0043531">
    <property type="term" value="F:ADP binding"/>
    <property type="evidence" value="ECO:0007669"/>
    <property type="project" value="TreeGrafter"/>
</dbReference>
<keyword evidence="9" id="KW-0067">ATP-binding</keyword>
<comment type="caution">
    <text evidence="11">The sequence shown here is derived from an EMBL/GenBank/DDBJ whole genome shotgun (WGS) entry which is preliminary data.</text>
</comment>
<reference evidence="11" key="1">
    <citation type="journal article" date="2021" name="Sci. Rep.">
        <title>Diploid genomic architecture of Nitzschia inconspicua, an elite biomass production diatom.</title>
        <authorList>
            <person name="Oliver A."/>
            <person name="Podell S."/>
            <person name="Pinowska A."/>
            <person name="Traller J.C."/>
            <person name="Smith S.R."/>
            <person name="McClure R."/>
            <person name="Beliaev A."/>
            <person name="Bohutskyi P."/>
            <person name="Hill E.A."/>
            <person name="Rabines A."/>
            <person name="Zheng H."/>
            <person name="Allen L.Z."/>
            <person name="Kuo A."/>
            <person name="Grigoriev I.V."/>
            <person name="Allen A.E."/>
            <person name="Hazlebeck D."/>
            <person name="Allen E.E."/>
        </authorList>
    </citation>
    <scope>NUCLEOTIDE SEQUENCE</scope>
    <source>
        <strain evidence="11">Hildebrandi</strain>
    </source>
</reference>
<evidence type="ECO:0000256" key="3">
    <source>
        <dbReference type="ARBA" id="ARBA00011245"/>
    </source>
</evidence>
<evidence type="ECO:0000256" key="4">
    <source>
        <dbReference type="ARBA" id="ARBA00013061"/>
    </source>
</evidence>
<dbReference type="InterPro" id="IPR001576">
    <property type="entry name" value="Phosphoglycerate_kinase"/>
</dbReference>
<dbReference type="PANTHER" id="PTHR11406">
    <property type="entry name" value="PHOSPHOGLYCERATE KINASE"/>
    <property type="match status" value="1"/>
</dbReference>
<evidence type="ECO:0000256" key="2">
    <source>
        <dbReference type="ARBA" id="ARBA00008982"/>
    </source>
</evidence>
<evidence type="ECO:0000256" key="5">
    <source>
        <dbReference type="ARBA" id="ARBA00016471"/>
    </source>
</evidence>
<dbReference type="PANTHER" id="PTHR11406:SF23">
    <property type="entry name" value="PHOSPHOGLYCERATE KINASE 1, CHLOROPLASTIC-RELATED"/>
    <property type="match status" value="1"/>
</dbReference>
<dbReference type="Proteomes" id="UP000693970">
    <property type="component" value="Unassembled WGS sequence"/>
</dbReference>
<dbReference type="AlphaFoldDB" id="A0A9K3LN04"/>
<comment type="pathway">
    <text evidence="10">Carbohydrate degradation; glycolysis.</text>
</comment>